<dbReference type="SUPFAM" id="SSF52200">
    <property type="entry name" value="Toll/Interleukin receptor TIR domain"/>
    <property type="match status" value="1"/>
</dbReference>
<comment type="caution">
    <text evidence="3">The sequence shown here is derived from an EMBL/GenBank/DDBJ whole genome shotgun (WGS) entry which is preliminary data.</text>
</comment>
<keyword evidence="1" id="KW-1133">Transmembrane helix</keyword>
<protein>
    <recommendedName>
        <fullName evidence="2">TIR domain-containing protein</fullName>
    </recommendedName>
</protein>
<dbReference type="Pfam" id="PF13676">
    <property type="entry name" value="TIR_2"/>
    <property type="match status" value="1"/>
</dbReference>
<reference evidence="3 4" key="1">
    <citation type="submission" date="2020-05" db="EMBL/GenBank/DDBJ databases">
        <title>Genomic Encyclopedia of Type Strains, Phase IV (KMG-V): Genome sequencing to study the core and pangenomes of soil and plant-associated prokaryotes.</title>
        <authorList>
            <person name="Whitman W."/>
        </authorList>
    </citation>
    <scope>NUCLEOTIDE SEQUENCE [LARGE SCALE GENOMIC DNA]</scope>
    <source>
        <strain evidence="3 4">C29</strain>
    </source>
</reference>
<evidence type="ECO:0000256" key="1">
    <source>
        <dbReference type="SAM" id="Phobius"/>
    </source>
</evidence>
<dbReference type="EMBL" id="JABSNM010000013">
    <property type="protein sequence ID" value="NRT57200.1"/>
    <property type="molecule type" value="Genomic_DNA"/>
</dbReference>
<evidence type="ECO:0000313" key="3">
    <source>
        <dbReference type="EMBL" id="NRT57200.1"/>
    </source>
</evidence>
<feature type="domain" description="TIR" evidence="2">
    <location>
        <begin position="4"/>
        <end position="115"/>
    </location>
</feature>
<evidence type="ECO:0000259" key="2">
    <source>
        <dbReference type="Pfam" id="PF13676"/>
    </source>
</evidence>
<dbReference type="InterPro" id="IPR000157">
    <property type="entry name" value="TIR_dom"/>
</dbReference>
<organism evidence="3 4">
    <name type="scientific">Sphaerotilus uruguayifluvii</name>
    <dbReference type="NCBI Taxonomy" id="2735897"/>
    <lineage>
        <taxon>Bacteria</taxon>
        <taxon>Pseudomonadati</taxon>
        <taxon>Pseudomonadota</taxon>
        <taxon>Betaproteobacteria</taxon>
        <taxon>Burkholderiales</taxon>
        <taxon>Sphaerotilaceae</taxon>
        <taxon>Sphaerotilus</taxon>
    </lineage>
</organism>
<dbReference type="InterPro" id="IPR035897">
    <property type="entry name" value="Toll_tir_struct_dom_sf"/>
</dbReference>
<keyword evidence="4" id="KW-1185">Reference proteome</keyword>
<accession>A0ABX2G736</accession>
<gene>
    <name evidence="3" type="ORF">HNQ01_002950</name>
</gene>
<dbReference type="Proteomes" id="UP001516061">
    <property type="component" value="Unassembled WGS sequence"/>
</dbReference>
<sequence>MASVFLCHASEDKQQVEAMQLALANAGVNVFYDQESLPAAGDYQARIRAAIKQCDVFVFVASPASIMPGRFTLTELKFARERWPSPVARVLSVTLGEVKAAELPQYLQAATILSISGNAAAEVRASVDSLLGELKRRRLRRYAIAAGLIAPAAIAIPAVGIGWPPWLPSNKWSHFTYETFFKGPTSWSGEFRRESNGQWLEFNREHQTSRRWNEGTSSTLGRIRLTDGNAIIEIAPKEKTIYYTDVGSPGYPLLKPIYRILDGA</sequence>
<feature type="transmembrane region" description="Helical" evidence="1">
    <location>
        <begin position="142"/>
        <end position="163"/>
    </location>
</feature>
<proteinExistence type="predicted"/>
<dbReference type="RefSeq" id="WP_173806206.1">
    <property type="nucleotide sequence ID" value="NZ_JABSNM010000013.1"/>
</dbReference>
<name>A0ABX2G736_9BURK</name>
<dbReference type="Gene3D" id="3.40.50.10140">
    <property type="entry name" value="Toll/interleukin-1 receptor homology (TIR) domain"/>
    <property type="match status" value="1"/>
</dbReference>
<evidence type="ECO:0000313" key="4">
    <source>
        <dbReference type="Proteomes" id="UP001516061"/>
    </source>
</evidence>
<keyword evidence="1" id="KW-0812">Transmembrane</keyword>
<keyword evidence="1" id="KW-0472">Membrane</keyword>